<dbReference type="Gene3D" id="3.10.180.10">
    <property type="entry name" value="2,3-Dihydroxybiphenyl 1,2-Dioxygenase, domain 1"/>
    <property type="match status" value="2"/>
</dbReference>
<dbReference type="SUPFAM" id="SSF54593">
    <property type="entry name" value="Glyoxalase/Bleomycin resistance protein/Dihydroxybiphenyl dioxygenase"/>
    <property type="match status" value="2"/>
</dbReference>
<accession>A0ABV5UQ55</accession>
<gene>
    <name evidence="2" type="ORF">ACFFPI_05490</name>
</gene>
<evidence type="ECO:0000313" key="2">
    <source>
        <dbReference type="EMBL" id="MFB9713605.1"/>
    </source>
</evidence>
<dbReference type="EMBL" id="JBHMBH010000012">
    <property type="protein sequence ID" value="MFB9713605.1"/>
    <property type="molecule type" value="Genomic_DNA"/>
</dbReference>
<evidence type="ECO:0000259" key="1">
    <source>
        <dbReference type="PROSITE" id="PS51819"/>
    </source>
</evidence>
<sequence length="271" mass="29125">MKLTKSGCRLAAVELISEDVKSSSDFYAWLLGAPAEGGPEAWDAGQRLTEKGIASVRRPETEGPGAGWVPVFHVENAAEAQFRAEAAGGGARDHSSIAGGARNYFIDAAGVWTAITDTELSEEELSLVGQTNVDYGSMDTASAADFYSNVLHLEQFEIVDDPYDFRIIHDDRHIVAGIVKFGGTFAEASRPAWLVYFDVDDVDQTLARAVEAGARIVVPANNSNMNRYAVLRDPYGQVFGLSRYSVGGVDNVRARTATGTVMLTDLVDIGV</sequence>
<dbReference type="InterPro" id="IPR052164">
    <property type="entry name" value="Anthracycline_SecMetBiosynth"/>
</dbReference>
<dbReference type="Proteomes" id="UP001589536">
    <property type="component" value="Unassembled WGS sequence"/>
</dbReference>
<protein>
    <submittedName>
        <fullName evidence="2">VOC family protein</fullName>
    </submittedName>
</protein>
<evidence type="ECO:0000313" key="3">
    <source>
        <dbReference type="Proteomes" id="UP001589536"/>
    </source>
</evidence>
<name>A0ABV5UQ55_9MICC</name>
<dbReference type="Pfam" id="PF00903">
    <property type="entry name" value="Glyoxalase"/>
    <property type="match status" value="1"/>
</dbReference>
<comment type="caution">
    <text evidence="2">The sequence shown here is derived from an EMBL/GenBank/DDBJ whole genome shotgun (WGS) entry which is preliminary data.</text>
</comment>
<dbReference type="InterPro" id="IPR004360">
    <property type="entry name" value="Glyas_Fos-R_dOase_dom"/>
</dbReference>
<reference evidence="2 3" key="1">
    <citation type="submission" date="2024-09" db="EMBL/GenBank/DDBJ databases">
        <authorList>
            <person name="Sun Q."/>
            <person name="Mori K."/>
        </authorList>
    </citation>
    <scope>NUCLEOTIDE SEQUENCE [LARGE SCALE GENOMIC DNA]</scope>
    <source>
        <strain evidence="2 3">JCM 13519</strain>
    </source>
</reference>
<proteinExistence type="predicted"/>
<dbReference type="RefSeq" id="WP_345052727.1">
    <property type="nucleotide sequence ID" value="NZ_BAABED010000001.1"/>
</dbReference>
<organism evidence="2 3">
    <name type="scientific">Arthrobacter methylotrophus</name>
    <dbReference type="NCBI Taxonomy" id="121291"/>
    <lineage>
        <taxon>Bacteria</taxon>
        <taxon>Bacillati</taxon>
        <taxon>Actinomycetota</taxon>
        <taxon>Actinomycetes</taxon>
        <taxon>Micrococcales</taxon>
        <taxon>Micrococcaceae</taxon>
        <taxon>Arthrobacter</taxon>
    </lineage>
</organism>
<dbReference type="PANTHER" id="PTHR33993:SF14">
    <property type="entry name" value="GB|AAF24581.1"/>
    <property type="match status" value="1"/>
</dbReference>
<keyword evidence="3" id="KW-1185">Reference proteome</keyword>
<dbReference type="InterPro" id="IPR037523">
    <property type="entry name" value="VOC_core"/>
</dbReference>
<feature type="domain" description="VOC" evidence="1">
    <location>
        <begin position="129"/>
        <end position="244"/>
    </location>
</feature>
<dbReference type="PANTHER" id="PTHR33993">
    <property type="entry name" value="GLYOXALASE-RELATED"/>
    <property type="match status" value="1"/>
</dbReference>
<dbReference type="InterPro" id="IPR029068">
    <property type="entry name" value="Glyas_Bleomycin-R_OHBP_Dase"/>
</dbReference>
<dbReference type="PROSITE" id="PS51819">
    <property type="entry name" value="VOC"/>
    <property type="match status" value="1"/>
</dbReference>